<dbReference type="PANTHER" id="PTHR12419">
    <property type="entry name" value="OTU DOMAIN CONTAINING PROTEIN"/>
    <property type="match status" value="1"/>
</dbReference>
<dbReference type="Pfam" id="PF02338">
    <property type="entry name" value="OTU"/>
    <property type="match status" value="1"/>
</dbReference>
<evidence type="ECO:0000259" key="3">
    <source>
        <dbReference type="PROSITE" id="PS50802"/>
    </source>
</evidence>
<dbReference type="PROSITE" id="PS50802">
    <property type="entry name" value="OTU"/>
    <property type="match status" value="1"/>
</dbReference>
<dbReference type="InterPro" id="IPR003323">
    <property type="entry name" value="OTU_dom"/>
</dbReference>
<dbReference type="EMBL" id="JAFNEN010000056">
    <property type="protein sequence ID" value="KAG8197336.1"/>
    <property type="molecule type" value="Genomic_DNA"/>
</dbReference>
<evidence type="ECO:0000313" key="4">
    <source>
        <dbReference type="EMBL" id="KAG8197336.1"/>
    </source>
</evidence>
<dbReference type="InterPro" id="IPR050704">
    <property type="entry name" value="Peptidase_C85-like"/>
</dbReference>
<keyword evidence="1" id="KW-0378">Hydrolase</keyword>
<dbReference type="InterPro" id="IPR049772">
    <property type="entry name" value="OTU_OTUD6"/>
</dbReference>
<keyword evidence="5" id="KW-1185">Reference proteome</keyword>
<proteinExistence type="predicted"/>
<sequence>MSSASLDEELINRQRQERKDLLALTQKMKHAVPKGDKKKKKDVNTEISAMLSNLDLKHEEERKQLEVQCSTVINESNQSKTEEILNPDNEADSNLEEKLPTVTPKLSKAKKRRNKKAENEKARELAISQQDSENRTGARYLEAKEIANKLSQRNLTLHEVPPDGNCLFKAIEHQLTTHNINMSADLLREATSKYLMEHKDEYQPFLMNPQTDDMFTDSQYMEYCENIKNPGVWGGQVEIQALANICGKPIEIIQAHGPNIISGEQAGDTKLIISYHRHEFGLGAHYNSTLPKTTVLNLSGSGEV</sequence>
<feature type="domain" description="OTU" evidence="3">
    <location>
        <begin position="155"/>
        <end position="292"/>
    </location>
</feature>
<evidence type="ECO:0000256" key="1">
    <source>
        <dbReference type="ARBA" id="ARBA00022801"/>
    </source>
</evidence>
<dbReference type="AlphaFoldDB" id="A0AAV6VP86"/>
<dbReference type="InterPro" id="IPR038765">
    <property type="entry name" value="Papain-like_cys_pep_sf"/>
</dbReference>
<evidence type="ECO:0000313" key="5">
    <source>
        <dbReference type="Proteomes" id="UP000827092"/>
    </source>
</evidence>
<feature type="region of interest" description="Disordered" evidence="2">
    <location>
        <begin position="78"/>
        <end position="133"/>
    </location>
</feature>
<dbReference type="SUPFAM" id="SSF54001">
    <property type="entry name" value="Cysteine proteinases"/>
    <property type="match status" value="1"/>
</dbReference>
<comment type="caution">
    <text evidence="4">The sequence shown here is derived from an EMBL/GenBank/DDBJ whole genome shotgun (WGS) entry which is preliminary data.</text>
</comment>
<name>A0AAV6VP86_9ARAC</name>
<dbReference type="CDD" id="cd22761">
    <property type="entry name" value="OTU_OTUD6"/>
    <property type="match status" value="1"/>
</dbReference>
<reference evidence="4 5" key="1">
    <citation type="journal article" date="2022" name="Nat. Ecol. Evol.">
        <title>A masculinizing supergene underlies an exaggerated male reproductive morph in a spider.</title>
        <authorList>
            <person name="Hendrickx F."/>
            <person name="De Corte Z."/>
            <person name="Sonet G."/>
            <person name="Van Belleghem S.M."/>
            <person name="Kostlbacher S."/>
            <person name="Vangestel C."/>
        </authorList>
    </citation>
    <scope>NUCLEOTIDE SEQUENCE [LARGE SCALE GENOMIC DNA]</scope>
    <source>
        <strain evidence="4">W744_W776</strain>
    </source>
</reference>
<gene>
    <name evidence="4" type="ORF">JTE90_013463</name>
</gene>
<protein>
    <recommendedName>
        <fullName evidence="3">OTU domain-containing protein</fullName>
    </recommendedName>
</protein>
<dbReference type="GO" id="GO:0016579">
    <property type="term" value="P:protein deubiquitination"/>
    <property type="evidence" value="ECO:0007669"/>
    <property type="project" value="TreeGrafter"/>
</dbReference>
<dbReference type="PANTHER" id="PTHR12419:SF10">
    <property type="entry name" value="DEUBIQUITINASE OTUD6B"/>
    <property type="match status" value="1"/>
</dbReference>
<organism evidence="4 5">
    <name type="scientific">Oedothorax gibbosus</name>
    <dbReference type="NCBI Taxonomy" id="931172"/>
    <lineage>
        <taxon>Eukaryota</taxon>
        <taxon>Metazoa</taxon>
        <taxon>Ecdysozoa</taxon>
        <taxon>Arthropoda</taxon>
        <taxon>Chelicerata</taxon>
        <taxon>Arachnida</taxon>
        <taxon>Araneae</taxon>
        <taxon>Araneomorphae</taxon>
        <taxon>Entelegynae</taxon>
        <taxon>Araneoidea</taxon>
        <taxon>Linyphiidae</taxon>
        <taxon>Erigoninae</taxon>
        <taxon>Oedothorax</taxon>
    </lineage>
</organism>
<accession>A0AAV6VP86</accession>
<dbReference type="Gene3D" id="3.90.70.80">
    <property type="match status" value="1"/>
</dbReference>
<evidence type="ECO:0000256" key="2">
    <source>
        <dbReference type="SAM" id="MobiDB-lite"/>
    </source>
</evidence>
<dbReference type="GO" id="GO:0004843">
    <property type="term" value="F:cysteine-type deubiquitinase activity"/>
    <property type="evidence" value="ECO:0007669"/>
    <property type="project" value="TreeGrafter"/>
</dbReference>
<dbReference type="Proteomes" id="UP000827092">
    <property type="component" value="Unassembled WGS sequence"/>
</dbReference>